<accession>A0A5C8JJB8</accession>
<evidence type="ECO:0000313" key="2">
    <source>
        <dbReference type="Proteomes" id="UP000321926"/>
    </source>
</evidence>
<name>A0A5C8JJB8_9BACT</name>
<dbReference type="Proteomes" id="UP000321926">
    <property type="component" value="Unassembled WGS sequence"/>
</dbReference>
<dbReference type="EMBL" id="VRTY01000070">
    <property type="protein sequence ID" value="TXK36784.1"/>
    <property type="molecule type" value="Genomic_DNA"/>
</dbReference>
<sequence length="161" mass="17956">MAITYNNNLWSADYFEKIYSAVIMESNILASGKFGLMPNVKTSQKVTTKSGSISSLPYQEDVDLDAVANMAMTFTDVLVTPEKRMFIGKVSPSELLRTRFGDKKFGAGAMSLDLSEFEVELLDTILPLMQREIEENFVKGIVTEYSGQAAPPFRAKRRHLG</sequence>
<dbReference type="AlphaFoldDB" id="A0A5C8JJB8"/>
<organism evidence="1 2">
    <name type="scientific">Pontibacter qinzhouensis</name>
    <dbReference type="NCBI Taxonomy" id="2603253"/>
    <lineage>
        <taxon>Bacteria</taxon>
        <taxon>Pseudomonadati</taxon>
        <taxon>Bacteroidota</taxon>
        <taxon>Cytophagia</taxon>
        <taxon>Cytophagales</taxon>
        <taxon>Hymenobacteraceae</taxon>
        <taxon>Pontibacter</taxon>
    </lineage>
</organism>
<gene>
    <name evidence="1" type="ORF">FVR03_16715</name>
</gene>
<proteinExistence type="predicted"/>
<comment type="caution">
    <text evidence="1">The sequence shown here is derived from an EMBL/GenBank/DDBJ whole genome shotgun (WGS) entry which is preliminary data.</text>
</comment>
<evidence type="ECO:0000313" key="1">
    <source>
        <dbReference type="EMBL" id="TXK36784.1"/>
    </source>
</evidence>
<keyword evidence="2" id="KW-1185">Reference proteome</keyword>
<protein>
    <submittedName>
        <fullName evidence="1">Uncharacterized protein</fullName>
    </submittedName>
</protein>
<reference evidence="1 2" key="1">
    <citation type="submission" date="2019-08" db="EMBL/GenBank/DDBJ databases">
        <authorList>
            <person name="Shi S."/>
        </authorList>
    </citation>
    <scope>NUCLEOTIDE SEQUENCE [LARGE SCALE GENOMIC DNA]</scope>
    <source>
        <strain evidence="1 2">GY10130</strain>
    </source>
</reference>
<dbReference type="OrthoDB" id="893299at2"/>
<dbReference type="RefSeq" id="WP_147922905.1">
    <property type="nucleotide sequence ID" value="NZ_VRTY01000070.1"/>
</dbReference>